<protein>
    <submittedName>
        <fullName evidence="2">Alpha-ribazole phosphatase</fullName>
    </submittedName>
</protein>
<name>A0ABN6IZZ5_9CLOT</name>
<dbReference type="InterPro" id="IPR029033">
    <property type="entry name" value="His_PPase_superfam"/>
</dbReference>
<reference evidence="3" key="1">
    <citation type="submission" date="2021-07" db="EMBL/GenBank/DDBJ databases">
        <title>Complete genome sequencing of a Clostridium isolate.</title>
        <authorList>
            <person name="Ueki A."/>
            <person name="Tonouchi A."/>
        </authorList>
    </citation>
    <scope>NUCLEOTIDE SEQUENCE [LARGE SCALE GENOMIC DNA]</scope>
    <source>
        <strain evidence="3">C5S11</strain>
    </source>
</reference>
<keyword evidence="1" id="KW-0378">Hydrolase</keyword>
<sequence>MKRYIYLLRHGETEYGKEKKYLGHTDCNLSKDGESNGRYLASIFQNHEIVIQSIFSSDLKRCKDTINIVFPERKVTFLEQLREINMGEWDGLTFDEVKTKYAQDYKNRGENIAEFTIKDGESFSKCQKRAVTVFKDIINSTKGNIVICSHAGFIRTLLCSLSNIDLKDMFDIKQNYGAINIITCEGQNFFVEGINLKSV</sequence>
<dbReference type="Gene3D" id="3.40.50.1240">
    <property type="entry name" value="Phosphoglycerate mutase-like"/>
    <property type="match status" value="1"/>
</dbReference>
<organism evidence="2 3">
    <name type="scientific">Clostridium gelidum</name>
    <dbReference type="NCBI Taxonomy" id="704125"/>
    <lineage>
        <taxon>Bacteria</taxon>
        <taxon>Bacillati</taxon>
        <taxon>Bacillota</taxon>
        <taxon>Clostridia</taxon>
        <taxon>Eubacteriales</taxon>
        <taxon>Clostridiaceae</taxon>
        <taxon>Clostridium</taxon>
    </lineage>
</organism>
<evidence type="ECO:0000313" key="3">
    <source>
        <dbReference type="Proteomes" id="UP000824633"/>
    </source>
</evidence>
<dbReference type="Pfam" id="PF00300">
    <property type="entry name" value="His_Phos_1"/>
    <property type="match status" value="1"/>
</dbReference>
<dbReference type="SUPFAM" id="SSF53254">
    <property type="entry name" value="Phosphoglycerate mutase-like"/>
    <property type="match status" value="1"/>
</dbReference>
<dbReference type="PANTHER" id="PTHR46517:SF1">
    <property type="entry name" value="FRUCTOSE-2,6-BISPHOSPHATASE TIGAR"/>
    <property type="match status" value="1"/>
</dbReference>
<dbReference type="PIRSF" id="PIRSF000709">
    <property type="entry name" value="6PFK_2-Ptase"/>
    <property type="match status" value="1"/>
</dbReference>
<accession>A0ABN6IZZ5</accession>
<dbReference type="InterPro" id="IPR051695">
    <property type="entry name" value="Phosphoglycerate_Mutase"/>
</dbReference>
<dbReference type="RefSeq" id="WP_224037953.1">
    <property type="nucleotide sequence ID" value="NZ_AP024849.1"/>
</dbReference>
<dbReference type="CDD" id="cd07067">
    <property type="entry name" value="HP_PGM_like"/>
    <property type="match status" value="1"/>
</dbReference>
<evidence type="ECO:0000313" key="2">
    <source>
        <dbReference type="EMBL" id="BCZ46478.1"/>
    </source>
</evidence>
<evidence type="ECO:0000256" key="1">
    <source>
        <dbReference type="ARBA" id="ARBA00022801"/>
    </source>
</evidence>
<dbReference type="EMBL" id="AP024849">
    <property type="protein sequence ID" value="BCZ46478.1"/>
    <property type="molecule type" value="Genomic_DNA"/>
</dbReference>
<dbReference type="PANTHER" id="PTHR46517">
    <property type="entry name" value="FRUCTOSE-2,6-BISPHOSPHATASE TIGAR"/>
    <property type="match status" value="1"/>
</dbReference>
<proteinExistence type="predicted"/>
<dbReference type="SMART" id="SM00855">
    <property type="entry name" value="PGAM"/>
    <property type="match status" value="1"/>
</dbReference>
<keyword evidence="3" id="KW-1185">Reference proteome</keyword>
<gene>
    <name evidence="2" type="ORF">psyc5s11_25450</name>
</gene>
<dbReference type="Proteomes" id="UP000824633">
    <property type="component" value="Chromosome"/>
</dbReference>
<dbReference type="InterPro" id="IPR013078">
    <property type="entry name" value="His_Pase_superF_clade-1"/>
</dbReference>